<sequence length="154" mass="18149">MDRGEYGTENARNENLNPFQRTRLGRKVDMKGTIKNTPNKFETNEAWYYDLKGCRHVDDDQRKSLVVYGWLQVGFELSFYAMNWFGGLYRFGLLDHCILPSQEDECEFFEDIYCILKELNVKLSQTENSVKELYRSNSVKPKIEHTDLLVLCNN</sequence>
<organism evidence="1">
    <name type="scientific">Rhizophagus irregularis (strain DAOM 181602 / DAOM 197198 / MUCL 43194)</name>
    <name type="common">Arbuscular mycorrhizal fungus</name>
    <name type="synonym">Glomus intraradices</name>
    <dbReference type="NCBI Taxonomy" id="747089"/>
    <lineage>
        <taxon>Eukaryota</taxon>
        <taxon>Fungi</taxon>
        <taxon>Fungi incertae sedis</taxon>
        <taxon>Mucoromycota</taxon>
        <taxon>Glomeromycotina</taxon>
        <taxon>Glomeromycetes</taxon>
        <taxon>Glomerales</taxon>
        <taxon>Glomeraceae</taxon>
        <taxon>Rhizophagus</taxon>
    </lineage>
</organism>
<reference evidence="1" key="1">
    <citation type="submission" date="2013-07" db="EMBL/GenBank/DDBJ databases">
        <title>The genome of an arbuscular mycorrhizal fungus provides insights into the evolution of the oldest plant symbiosis.</title>
        <authorList>
            <consortium name="DOE Joint Genome Institute"/>
            <person name="Tisserant E."/>
            <person name="Malbreil M."/>
            <person name="Kuo A."/>
            <person name="Kohler A."/>
            <person name="Symeonidi A."/>
            <person name="Balestrini R."/>
            <person name="Charron P."/>
            <person name="Duensing N."/>
            <person name="Frei-dit-Frey N."/>
            <person name="Gianinazzi-Pearson V."/>
            <person name="Gilbert B."/>
            <person name="Handa Y."/>
            <person name="Hijri M."/>
            <person name="Kaul R."/>
            <person name="Kawaguchi M."/>
            <person name="Krajinski F."/>
            <person name="Lammers P."/>
            <person name="Lapierre D."/>
            <person name="Masclaux F.G."/>
            <person name="Murat C."/>
            <person name="Morin E."/>
            <person name="Ndikumana S."/>
            <person name="Pagni M."/>
            <person name="Petitpierre D."/>
            <person name="Requena N."/>
            <person name="Rosikiewicz P."/>
            <person name="Riley R."/>
            <person name="Saito K."/>
            <person name="San Clemente H."/>
            <person name="Shapiro H."/>
            <person name="van Tuinen D."/>
            <person name="Becard G."/>
            <person name="Bonfante P."/>
            <person name="Paszkowski U."/>
            <person name="Shachar-Hill Y."/>
            <person name="Young J.P."/>
            <person name="Sanders I.R."/>
            <person name="Henrissat B."/>
            <person name="Rensing S.A."/>
            <person name="Grigoriev I.V."/>
            <person name="Corradi N."/>
            <person name="Roux C."/>
            <person name="Martin F."/>
        </authorList>
    </citation>
    <scope>NUCLEOTIDE SEQUENCE</scope>
    <source>
        <strain evidence="1">DAOM 197198</strain>
    </source>
</reference>
<protein>
    <submittedName>
        <fullName evidence="1">Uncharacterized protein</fullName>
    </submittedName>
</protein>
<dbReference type="EMBL" id="KI286814">
    <property type="protein sequence ID" value="ESA10706.1"/>
    <property type="molecule type" value="Genomic_DNA"/>
</dbReference>
<gene>
    <name evidence="1" type="ORF">GLOINDRAFT_29145</name>
</gene>
<name>U9U507_RHIID</name>
<accession>U9U507</accession>
<evidence type="ECO:0000313" key="1">
    <source>
        <dbReference type="EMBL" id="ESA10706.1"/>
    </source>
</evidence>
<dbReference type="VEuPathDB" id="FungiDB:RhiirFUN_017527"/>
<dbReference type="HOGENOM" id="CLU_1705186_0_0_1"/>
<dbReference type="AlphaFoldDB" id="U9U507"/>
<proteinExistence type="predicted"/>